<reference evidence="2" key="1">
    <citation type="submission" date="2025-08" db="UniProtKB">
        <authorList>
            <consortium name="RefSeq"/>
        </authorList>
    </citation>
    <scope>IDENTIFICATION</scope>
    <source>
        <tissue evidence="2">Whole sample</tissue>
    </source>
</reference>
<dbReference type="GeneID" id="111118444"/>
<evidence type="ECO:0000313" key="2">
    <source>
        <dbReference type="RefSeq" id="XP_022313641.1"/>
    </source>
</evidence>
<dbReference type="Proteomes" id="UP000694844">
    <property type="component" value="Chromosome 2"/>
</dbReference>
<gene>
    <name evidence="2" type="primary">LOC111118444</name>
</gene>
<evidence type="ECO:0000313" key="1">
    <source>
        <dbReference type="Proteomes" id="UP000694844"/>
    </source>
</evidence>
<sequence length="145" mass="16222">MTFPENSESIMQNEKRNTHVGRMLREVLVKAQKDDRTTFGIYECGKLLNTTPDDVTLCILPLEDNGDVTVHIHHTLMEAFCLENDIKLMKVDSLKKLEGIFPGNENSNTDAVDCSCILVTAPEQTDHVYNDLMDVADGPIVEMPA</sequence>
<protein>
    <submittedName>
        <fullName evidence="2">Growth arrest and DNA damage-inducible protein GADD45 beta-like</fullName>
    </submittedName>
</protein>
<name>A0A8B8CGJ2_CRAVI</name>
<dbReference type="PANTHER" id="PTHR10411">
    <property type="entry name" value="GROWTH ARREST AND DNA DAMAGE-INDUCIBLE PROTEIN GADD45"/>
    <property type="match status" value="1"/>
</dbReference>
<dbReference type="PANTHER" id="PTHR10411:SF8">
    <property type="entry name" value="FI09246P"/>
    <property type="match status" value="1"/>
</dbReference>
<dbReference type="Gene3D" id="3.30.1330.30">
    <property type="match status" value="1"/>
</dbReference>
<keyword evidence="1" id="KW-1185">Reference proteome</keyword>
<dbReference type="InterPro" id="IPR024824">
    <property type="entry name" value="GADD45"/>
</dbReference>
<dbReference type="GO" id="GO:0005737">
    <property type="term" value="C:cytoplasm"/>
    <property type="evidence" value="ECO:0007669"/>
    <property type="project" value="TreeGrafter"/>
</dbReference>
<dbReference type="InterPro" id="IPR029064">
    <property type="entry name" value="Ribosomal_eL30-like_sf"/>
</dbReference>
<organism evidence="1 2">
    <name type="scientific">Crassostrea virginica</name>
    <name type="common">Eastern oyster</name>
    <dbReference type="NCBI Taxonomy" id="6565"/>
    <lineage>
        <taxon>Eukaryota</taxon>
        <taxon>Metazoa</taxon>
        <taxon>Spiralia</taxon>
        <taxon>Lophotrochozoa</taxon>
        <taxon>Mollusca</taxon>
        <taxon>Bivalvia</taxon>
        <taxon>Autobranchia</taxon>
        <taxon>Pteriomorphia</taxon>
        <taxon>Ostreida</taxon>
        <taxon>Ostreoidea</taxon>
        <taxon>Ostreidae</taxon>
        <taxon>Crassostrea</taxon>
    </lineage>
</organism>
<dbReference type="KEGG" id="cvn:111118444"/>
<dbReference type="GO" id="GO:0051726">
    <property type="term" value="P:regulation of cell cycle"/>
    <property type="evidence" value="ECO:0007669"/>
    <property type="project" value="InterPro"/>
</dbReference>
<dbReference type="OrthoDB" id="5976967at2759"/>
<dbReference type="RefSeq" id="XP_022313641.1">
    <property type="nucleotide sequence ID" value="XM_022457933.1"/>
</dbReference>
<accession>A0A8B8CGJ2</accession>
<dbReference type="AlphaFoldDB" id="A0A8B8CGJ2"/>
<proteinExistence type="predicted"/>
<dbReference type="SUPFAM" id="SSF55315">
    <property type="entry name" value="L30e-like"/>
    <property type="match status" value="1"/>
</dbReference>
<dbReference type="GO" id="GO:0005634">
    <property type="term" value="C:nucleus"/>
    <property type="evidence" value="ECO:0007669"/>
    <property type="project" value="InterPro"/>
</dbReference>